<evidence type="ECO:0000313" key="3">
    <source>
        <dbReference type="Proteomes" id="UP000318571"/>
    </source>
</evidence>
<proteinExistence type="predicted"/>
<dbReference type="STRING" id="6832.A0A553PN87"/>
<organism evidence="2 3">
    <name type="scientific">Tigriopus californicus</name>
    <name type="common">Marine copepod</name>
    <dbReference type="NCBI Taxonomy" id="6832"/>
    <lineage>
        <taxon>Eukaryota</taxon>
        <taxon>Metazoa</taxon>
        <taxon>Ecdysozoa</taxon>
        <taxon>Arthropoda</taxon>
        <taxon>Crustacea</taxon>
        <taxon>Multicrustacea</taxon>
        <taxon>Hexanauplia</taxon>
        <taxon>Copepoda</taxon>
        <taxon>Harpacticoida</taxon>
        <taxon>Harpacticidae</taxon>
        <taxon>Tigriopus</taxon>
    </lineage>
</organism>
<reference evidence="2 3" key="1">
    <citation type="journal article" date="2018" name="Nat. Ecol. Evol.">
        <title>Genomic signatures of mitonuclear coevolution across populations of Tigriopus californicus.</title>
        <authorList>
            <person name="Barreto F.S."/>
            <person name="Watson E.T."/>
            <person name="Lima T.G."/>
            <person name="Willett C.S."/>
            <person name="Edmands S."/>
            <person name="Li W."/>
            <person name="Burton R.S."/>
        </authorList>
    </citation>
    <scope>NUCLEOTIDE SEQUENCE [LARGE SCALE GENOMIC DNA]</scope>
    <source>
        <strain evidence="2 3">San Diego</strain>
    </source>
</reference>
<feature type="signal peptide" evidence="1">
    <location>
        <begin position="1"/>
        <end position="21"/>
    </location>
</feature>
<feature type="chain" id="PRO_5022077112" evidence="1">
    <location>
        <begin position="22"/>
        <end position="365"/>
    </location>
</feature>
<comment type="caution">
    <text evidence="2">The sequence shown here is derived from an EMBL/GenBank/DDBJ whole genome shotgun (WGS) entry which is preliminary data.</text>
</comment>
<evidence type="ECO:0000313" key="2">
    <source>
        <dbReference type="EMBL" id="TRY79148.1"/>
    </source>
</evidence>
<dbReference type="Gene3D" id="3.20.20.370">
    <property type="entry name" value="Glycoside hydrolase/deacetylase"/>
    <property type="match status" value="1"/>
</dbReference>
<dbReference type="PANTHER" id="PTHR45985:SF3">
    <property type="entry name" value="CHITIN DEACETYLASE-LIKE 4"/>
    <property type="match status" value="1"/>
</dbReference>
<dbReference type="AlphaFoldDB" id="A0A553PN87"/>
<keyword evidence="3" id="KW-1185">Reference proteome</keyword>
<dbReference type="Proteomes" id="UP000318571">
    <property type="component" value="Chromosome 6"/>
</dbReference>
<dbReference type="GO" id="GO:0005975">
    <property type="term" value="P:carbohydrate metabolic process"/>
    <property type="evidence" value="ECO:0007669"/>
    <property type="project" value="InterPro"/>
</dbReference>
<gene>
    <name evidence="2" type="ORF">TCAL_05954</name>
</gene>
<dbReference type="EMBL" id="VCGU01000002">
    <property type="protein sequence ID" value="TRY79148.1"/>
    <property type="molecule type" value="Genomic_DNA"/>
</dbReference>
<accession>A0A553PN87</accession>
<dbReference type="InterPro" id="IPR011330">
    <property type="entry name" value="Glyco_hydro/deAcase_b/a-brl"/>
</dbReference>
<keyword evidence="1" id="KW-0732">Signal</keyword>
<dbReference type="PANTHER" id="PTHR45985">
    <property type="match status" value="1"/>
</dbReference>
<name>A0A553PN87_TIGCA</name>
<dbReference type="InterPro" id="IPR052740">
    <property type="entry name" value="CE4"/>
</dbReference>
<evidence type="ECO:0000256" key="1">
    <source>
        <dbReference type="SAM" id="SignalP"/>
    </source>
</evidence>
<dbReference type="SUPFAM" id="SSF88713">
    <property type="entry name" value="Glycoside hydrolase/deacetylase"/>
    <property type="match status" value="1"/>
</dbReference>
<sequence>MWHTCSLTIVTLLGLLVIVQPQELAKPCDVTHCDLPDCRCSNTIPPLEEKKIPQIVHLTFNEAVTSTSERFFEQLFTGEYKNPNGCNIRGTHYVSHEYSDYSLVHTYWSRGHEIGSISISHENNVTYWQLINETGWALEMDGMRDILSGMANVPIDEIQGIRSPDLQNGGNAQFKMMKDYGFLYDSSLPTEEFAFVNMDRALWPYTFDYLSIQDCQIEPCLNQSFPGIWEYPILMLEDSRDTFGNGQGEPCSFFGACQGYPDPDPKHIFVMLKKNFDRVYNGNRAPFGLHAQTAFFVEPQTWMFDGYVMFVQYLAALEDVYIVPVIDGLKFVQNPVALEEAATYEPFDMQRTVFLLLCKVVVRNI</sequence>
<protein>
    <submittedName>
        <fullName evidence="2">Uncharacterized protein</fullName>
    </submittedName>
</protein>
<dbReference type="OMA" id="WQLINET"/>